<dbReference type="PRINTS" id="PR00436">
    <property type="entry name" value="INTERLEUKIN8"/>
</dbReference>
<keyword evidence="10" id="KW-1185">Reference proteome</keyword>
<evidence type="ECO:0000256" key="2">
    <source>
        <dbReference type="ARBA" id="ARBA00010665"/>
    </source>
</evidence>
<dbReference type="FunFam" id="2.40.50.40:FF:000004">
    <property type="entry name" value="C-X-C motif chemokine"/>
    <property type="match status" value="1"/>
</dbReference>
<dbReference type="InterPro" id="IPR039809">
    <property type="entry name" value="Chemokine_b/g/d"/>
</dbReference>
<dbReference type="PANTHER" id="PTHR12015:SF195">
    <property type="entry name" value="CHEMOKINE INTERLEUKIN-8-LIKE DOMAIN-CONTAINING PROTEIN"/>
    <property type="match status" value="1"/>
</dbReference>
<name>A0ABD0WG91_UMBPY</name>
<evidence type="ECO:0000259" key="8">
    <source>
        <dbReference type="SMART" id="SM00199"/>
    </source>
</evidence>
<dbReference type="InterPro" id="IPR001089">
    <property type="entry name" value="Chemokine_CXC"/>
</dbReference>
<comment type="similarity">
    <text evidence="2 7">Belongs to the intercrine alpha (chemokine CxC) family.</text>
</comment>
<dbReference type="EMBL" id="JAGEUA010000007">
    <property type="protein sequence ID" value="KAL0970141.1"/>
    <property type="molecule type" value="Genomic_DNA"/>
</dbReference>
<keyword evidence="4 7" id="KW-0964">Secreted</keyword>
<evidence type="ECO:0000256" key="7">
    <source>
        <dbReference type="RuleBase" id="RU361149"/>
    </source>
</evidence>
<keyword evidence="5" id="KW-1015">Disulfide bond</keyword>
<dbReference type="SMART" id="SM00199">
    <property type="entry name" value="SCY"/>
    <property type="match status" value="1"/>
</dbReference>
<dbReference type="InterPro" id="IPR018048">
    <property type="entry name" value="Chemokine_CXC_CS"/>
</dbReference>
<evidence type="ECO:0000256" key="3">
    <source>
        <dbReference type="ARBA" id="ARBA00022514"/>
    </source>
</evidence>
<comment type="subcellular location">
    <subcellularLocation>
        <location evidence="1 7">Secreted</location>
    </subcellularLocation>
</comment>
<feature type="signal peptide" evidence="7">
    <location>
        <begin position="1"/>
        <end position="20"/>
    </location>
</feature>
<proteinExistence type="inferred from homology"/>
<dbReference type="PANTHER" id="PTHR12015">
    <property type="entry name" value="SMALL INDUCIBLE CYTOKINE A"/>
    <property type="match status" value="1"/>
</dbReference>
<dbReference type="InterPro" id="IPR033899">
    <property type="entry name" value="CXC_Chemokine_domain"/>
</dbReference>
<evidence type="ECO:0000256" key="1">
    <source>
        <dbReference type="ARBA" id="ARBA00004613"/>
    </source>
</evidence>
<organism evidence="9 10">
    <name type="scientific">Umbra pygmaea</name>
    <name type="common">Eastern mudminnow</name>
    <dbReference type="NCBI Taxonomy" id="75934"/>
    <lineage>
        <taxon>Eukaryota</taxon>
        <taxon>Metazoa</taxon>
        <taxon>Chordata</taxon>
        <taxon>Craniata</taxon>
        <taxon>Vertebrata</taxon>
        <taxon>Euteleostomi</taxon>
        <taxon>Actinopterygii</taxon>
        <taxon>Neopterygii</taxon>
        <taxon>Teleostei</taxon>
        <taxon>Protacanthopterygii</taxon>
        <taxon>Esociformes</taxon>
        <taxon>Umbridae</taxon>
        <taxon>Umbra</taxon>
    </lineage>
</organism>
<dbReference type="Pfam" id="PF00048">
    <property type="entry name" value="IL8"/>
    <property type="match status" value="1"/>
</dbReference>
<dbReference type="Gene3D" id="2.40.50.40">
    <property type="match status" value="1"/>
</dbReference>
<dbReference type="SUPFAM" id="SSF54117">
    <property type="entry name" value="Interleukin 8-like chemokines"/>
    <property type="match status" value="1"/>
</dbReference>
<dbReference type="PRINTS" id="PR00437">
    <property type="entry name" value="SMALLCYTKCXC"/>
</dbReference>
<evidence type="ECO:0000313" key="9">
    <source>
        <dbReference type="EMBL" id="KAL0970141.1"/>
    </source>
</evidence>
<dbReference type="InterPro" id="IPR001811">
    <property type="entry name" value="Chemokine_IL8-like_dom"/>
</dbReference>
<sequence>MKLCFLLALVVTCSTVLTNGIQPFGRVYNRHCLCVKLESRVIPPNSLKSVEIRPRGTHCAQTEVIAGLVSGENICLNPQSVWVKKLVSFVIQKQSPKRSSNL</sequence>
<evidence type="ECO:0000256" key="6">
    <source>
        <dbReference type="ARBA" id="ARBA00054901"/>
    </source>
</evidence>
<dbReference type="CDD" id="cd00273">
    <property type="entry name" value="Chemokine_CXC"/>
    <property type="match status" value="1"/>
</dbReference>
<dbReference type="GO" id="GO:0005125">
    <property type="term" value="F:cytokine activity"/>
    <property type="evidence" value="ECO:0007669"/>
    <property type="project" value="UniProtKB-KW"/>
</dbReference>
<protein>
    <recommendedName>
        <fullName evidence="7">C-X-C motif chemokine</fullName>
    </recommendedName>
</protein>
<dbReference type="AlphaFoldDB" id="A0ABD0WG91"/>
<evidence type="ECO:0000313" key="10">
    <source>
        <dbReference type="Proteomes" id="UP001557470"/>
    </source>
</evidence>
<comment type="function">
    <text evidence="6">Ligand for cxcr3.2. Chemotactic for macrophages.</text>
</comment>
<dbReference type="InterPro" id="IPR036048">
    <property type="entry name" value="Interleukin_8-like_sf"/>
</dbReference>
<gene>
    <name evidence="9" type="ORF">UPYG_G00237680</name>
</gene>
<reference evidence="9 10" key="1">
    <citation type="submission" date="2024-06" db="EMBL/GenBank/DDBJ databases">
        <authorList>
            <person name="Pan Q."/>
            <person name="Wen M."/>
            <person name="Jouanno E."/>
            <person name="Zahm M."/>
            <person name="Klopp C."/>
            <person name="Cabau C."/>
            <person name="Louis A."/>
            <person name="Berthelot C."/>
            <person name="Parey E."/>
            <person name="Roest Crollius H."/>
            <person name="Montfort J."/>
            <person name="Robinson-Rechavi M."/>
            <person name="Bouchez O."/>
            <person name="Lampietro C."/>
            <person name="Lopez Roques C."/>
            <person name="Donnadieu C."/>
            <person name="Postlethwait J."/>
            <person name="Bobe J."/>
            <person name="Verreycken H."/>
            <person name="Guiguen Y."/>
        </authorList>
    </citation>
    <scope>NUCLEOTIDE SEQUENCE [LARGE SCALE GENOMIC DNA]</scope>
    <source>
        <strain evidence="9">Up_M1</strain>
        <tissue evidence="9">Testis</tissue>
    </source>
</reference>
<keyword evidence="7" id="KW-0732">Signal</keyword>
<accession>A0ABD0WG91</accession>
<dbReference type="GO" id="GO:0005615">
    <property type="term" value="C:extracellular space"/>
    <property type="evidence" value="ECO:0007669"/>
    <property type="project" value="UniProtKB-UniRule"/>
</dbReference>
<evidence type="ECO:0000256" key="4">
    <source>
        <dbReference type="ARBA" id="ARBA00022525"/>
    </source>
</evidence>
<comment type="caution">
    <text evidence="9">The sequence shown here is derived from an EMBL/GenBank/DDBJ whole genome shotgun (WGS) entry which is preliminary data.</text>
</comment>
<dbReference type="Proteomes" id="UP001557470">
    <property type="component" value="Unassembled WGS sequence"/>
</dbReference>
<feature type="domain" description="Chemokine interleukin-8-like" evidence="8">
    <location>
        <begin position="29"/>
        <end position="90"/>
    </location>
</feature>
<dbReference type="PROSITE" id="PS00471">
    <property type="entry name" value="SMALL_CYTOKINES_CXC"/>
    <property type="match status" value="1"/>
</dbReference>
<keyword evidence="7" id="KW-0145">Chemotaxis</keyword>
<evidence type="ECO:0000256" key="5">
    <source>
        <dbReference type="ARBA" id="ARBA00023157"/>
    </source>
</evidence>
<dbReference type="GO" id="GO:0042056">
    <property type="term" value="F:chemoattractant activity"/>
    <property type="evidence" value="ECO:0007669"/>
    <property type="project" value="UniProtKB-ARBA"/>
</dbReference>
<feature type="chain" id="PRO_5044530756" description="C-X-C motif chemokine" evidence="7">
    <location>
        <begin position="21"/>
        <end position="102"/>
    </location>
</feature>
<keyword evidence="3 7" id="KW-0202">Cytokine</keyword>